<protein>
    <recommendedName>
        <fullName evidence="3">Plasmodium RESA N-terminal domain-containing protein</fullName>
    </recommendedName>
</protein>
<sequence>MFEYHTQDTTHKRHLETYDTFDTHHHPVKRRLVDHLNGLSLGFGNNKSRRKPLFGTYTPEQINASMNDPNKVIIRNIDQFLHENPDQLDLIGEKLQLNDLKKAGLDKLIISSGLDLKKAWDNILSQYKSNNKENKDINDIIYKLIWEDYLAKYFSLIKYYNPLKIVWDNYEKWLKKHYTSNQITELPHNEDLQYNQEQFQYEDDDMMMDDDEDELNRLAEREKYLRDNMSSYGSYYQYDDNYYDSFNFNHQRPVVEDVDDIIMED</sequence>
<proteinExistence type="predicted"/>
<dbReference type="Proteomes" id="UP001378960">
    <property type="component" value="Unassembled WGS sequence"/>
</dbReference>
<gene>
    <name evidence="1" type="ORF">DAPK24_041650</name>
</gene>
<evidence type="ECO:0008006" key="3">
    <source>
        <dbReference type="Google" id="ProtNLM"/>
    </source>
</evidence>
<comment type="caution">
    <text evidence="1">The sequence shown here is derived from an EMBL/GenBank/DDBJ whole genome shotgun (WGS) entry which is preliminary data.</text>
</comment>
<evidence type="ECO:0000313" key="2">
    <source>
        <dbReference type="Proteomes" id="UP001378960"/>
    </source>
</evidence>
<organism evidence="1 2">
    <name type="scientific">Pichia kluyveri</name>
    <name type="common">Yeast</name>
    <dbReference type="NCBI Taxonomy" id="36015"/>
    <lineage>
        <taxon>Eukaryota</taxon>
        <taxon>Fungi</taxon>
        <taxon>Dikarya</taxon>
        <taxon>Ascomycota</taxon>
        <taxon>Saccharomycotina</taxon>
        <taxon>Pichiomycetes</taxon>
        <taxon>Pichiales</taxon>
        <taxon>Pichiaceae</taxon>
        <taxon>Pichia</taxon>
    </lineage>
</organism>
<reference evidence="1 2" key="1">
    <citation type="journal article" date="2023" name="Elife">
        <title>Identification of key yeast species and microbe-microbe interactions impacting larval growth of Drosophila in the wild.</title>
        <authorList>
            <person name="Mure A."/>
            <person name="Sugiura Y."/>
            <person name="Maeda R."/>
            <person name="Honda K."/>
            <person name="Sakurai N."/>
            <person name="Takahashi Y."/>
            <person name="Watada M."/>
            <person name="Katoh T."/>
            <person name="Gotoh A."/>
            <person name="Gotoh Y."/>
            <person name="Taniguchi I."/>
            <person name="Nakamura K."/>
            <person name="Hayashi T."/>
            <person name="Katayama T."/>
            <person name="Uemura T."/>
            <person name="Hattori Y."/>
        </authorList>
    </citation>
    <scope>NUCLEOTIDE SEQUENCE [LARGE SCALE GENOMIC DNA]</scope>
    <source>
        <strain evidence="1 2">PK-24</strain>
    </source>
</reference>
<accession>A0AAV5R8V1</accession>
<keyword evidence="2" id="KW-1185">Reference proteome</keyword>
<name>A0AAV5R8V1_PICKL</name>
<dbReference type="AlphaFoldDB" id="A0AAV5R8V1"/>
<dbReference type="EMBL" id="BTGB01000009">
    <property type="protein sequence ID" value="GMM47567.1"/>
    <property type="molecule type" value="Genomic_DNA"/>
</dbReference>
<evidence type="ECO:0000313" key="1">
    <source>
        <dbReference type="EMBL" id="GMM47567.1"/>
    </source>
</evidence>